<feature type="coiled-coil region" evidence="1">
    <location>
        <begin position="209"/>
        <end position="236"/>
    </location>
</feature>
<sequence length="282" mass="30661">MPQKYNKISKPSKRVSFDDSARFNFEAPRSSTDTNRNLDSPYHVPEDNKGDSDDEIDNLLAEDPLYEEKEPSRKAGRSGRRLSHKKRRVLIFGMITMLLGLGAALAFVGVHAHQKSHAATQKSLADAKAQMDQASIDEIQGMTEVPSLAGVLPLDSTPSPISPVPVGVPEDEEQIISVPATKIDWDSEEEDKVAWDALPPSSDEPPSLSAEAIAQAQDLNAQLDDASATVASAATDSASKIEAHKGDPLQAMLDSANDFWAWLDAKWDDILGNNLDSDEPIY</sequence>
<keyword evidence="1" id="KW-0175">Coiled coil</keyword>
<dbReference type="VEuPathDB" id="FungiDB:TAPDE_004363"/>
<dbReference type="AlphaFoldDB" id="R4XHJ9"/>
<accession>R4XHJ9</accession>
<evidence type="ECO:0000313" key="4">
    <source>
        <dbReference type="EMBL" id="CCG84003.1"/>
    </source>
</evidence>
<keyword evidence="5" id="KW-1185">Reference proteome</keyword>
<name>R4XHJ9_TAPDE</name>
<keyword evidence="3" id="KW-0812">Transmembrane</keyword>
<protein>
    <submittedName>
        <fullName evidence="4">Uncharacterized protein</fullName>
    </submittedName>
</protein>
<feature type="region of interest" description="Disordered" evidence="2">
    <location>
        <begin position="1"/>
        <end position="81"/>
    </location>
</feature>
<dbReference type="EMBL" id="CAHR02000194">
    <property type="protein sequence ID" value="CCG84003.1"/>
    <property type="molecule type" value="Genomic_DNA"/>
</dbReference>
<gene>
    <name evidence="4" type="ORF">TAPDE_004363</name>
</gene>
<evidence type="ECO:0000256" key="3">
    <source>
        <dbReference type="SAM" id="Phobius"/>
    </source>
</evidence>
<dbReference type="Proteomes" id="UP000013776">
    <property type="component" value="Unassembled WGS sequence"/>
</dbReference>
<keyword evidence="3" id="KW-0472">Membrane</keyword>
<reference evidence="4 5" key="1">
    <citation type="journal article" date="2013" name="MBio">
        <title>Genome sequencing of the plant pathogen Taphrina deformans, the causal agent of peach leaf curl.</title>
        <authorList>
            <person name="Cisse O.H."/>
            <person name="Almeida J.M.G.C.F."/>
            <person name="Fonseca A."/>
            <person name="Kumar A.A."/>
            <person name="Salojaervi J."/>
            <person name="Overmyer K."/>
            <person name="Hauser P.M."/>
            <person name="Pagni M."/>
        </authorList>
    </citation>
    <scope>NUCLEOTIDE SEQUENCE [LARGE SCALE GENOMIC DNA]</scope>
    <source>
        <strain evidence="5">PYCC 5710 / ATCC 11124 / CBS 356.35 / IMI 108563 / JCM 9778 / NBRC 8474</strain>
    </source>
</reference>
<feature type="compositionally biased region" description="Polar residues" evidence="2">
    <location>
        <begin position="29"/>
        <end position="38"/>
    </location>
</feature>
<comment type="caution">
    <text evidence="4">The sequence shown here is derived from an EMBL/GenBank/DDBJ whole genome shotgun (WGS) entry which is preliminary data.</text>
</comment>
<evidence type="ECO:0000256" key="1">
    <source>
        <dbReference type="SAM" id="Coils"/>
    </source>
</evidence>
<evidence type="ECO:0000256" key="2">
    <source>
        <dbReference type="SAM" id="MobiDB-lite"/>
    </source>
</evidence>
<keyword evidence="3" id="KW-1133">Transmembrane helix</keyword>
<organism evidence="4 5">
    <name type="scientific">Taphrina deformans (strain PYCC 5710 / ATCC 11124 / CBS 356.35 / IMI 108563 / JCM 9778 / NBRC 8474)</name>
    <name type="common">Peach leaf curl fungus</name>
    <name type="synonym">Lalaria deformans</name>
    <dbReference type="NCBI Taxonomy" id="1097556"/>
    <lineage>
        <taxon>Eukaryota</taxon>
        <taxon>Fungi</taxon>
        <taxon>Dikarya</taxon>
        <taxon>Ascomycota</taxon>
        <taxon>Taphrinomycotina</taxon>
        <taxon>Taphrinomycetes</taxon>
        <taxon>Taphrinales</taxon>
        <taxon>Taphrinaceae</taxon>
        <taxon>Taphrina</taxon>
    </lineage>
</organism>
<proteinExistence type="predicted"/>
<evidence type="ECO:0000313" key="5">
    <source>
        <dbReference type="Proteomes" id="UP000013776"/>
    </source>
</evidence>
<feature type="transmembrane region" description="Helical" evidence="3">
    <location>
        <begin position="89"/>
        <end position="112"/>
    </location>
</feature>